<dbReference type="EMBL" id="JAWDGP010007939">
    <property type="protein sequence ID" value="KAK3699673.1"/>
    <property type="molecule type" value="Genomic_DNA"/>
</dbReference>
<organism evidence="2 3">
    <name type="scientific">Elysia crispata</name>
    <name type="common">lettuce slug</name>
    <dbReference type="NCBI Taxonomy" id="231223"/>
    <lineage>
        <taxon>Eukaryota</taxon>
        <taxon>Metazoa</taxon>
        <taxon>Spiralia</taxon>
        <taxon>Lophotrochozoa</taxon>
        <taxon>Mollusca</taxon>
        <taxon>Gastropoda</taxon>
        <taxon>Heterobranchia</taxon>
        <taxon>Euthyneura</taxon>
        <taxon>Panpulmonata</taxon>
        <taxon>Sacoglossa</taxon>
        <taxon>Placobranchoidea</taxon>
        <taxon>Plakobranchidae</taxon>
        <taxon>Elysia</taxon>
    </lineage>
</organism>
<accession>A0AAE1CJE4</accession>
<reference evidence="2" key="1">
    <citation type="journal article" date="2023" name="G3 (Bethesda)">
        <title>A reference genome for the long-term kleptoplast-retaining sea slug Elysia crispata morphotype clarki.</title>
        <authorList>
            <person name="Eastman K.E."/>
            <person name="Pendleton A.L."/>
            <person name="Shaikh M.A."/>
            <person name="Suttiyut T."/>
            <person name="Ogas R."/>
            <person name="Tomko P."/>
            <person name="Gavelis G."/>
            <person name="Widhalm J.R."/>
            <person name="Wisecaver J.H."/>
        </authorList>
    </citation>
    <scope>NUCLEOTIDE SEQUENCE</scope>
    <source>
        <strain evidence="2">ECLA1</strain>
    </source>
</reference>
<evidence type="ECO:0000313" key="2">
    <source>
        <dbReference type="EMBL" id="KAK3699673.1"/>
    </source>
</evidence>
<name>A0AAE1CJE4_9GAST</name>
<protein>
    <submittedName>
        <fullName evidence="2">Uncharacterized protein</fullName>
    </submittedName>
</protein>
<dbReference type="Proteomes" id="UP001283361">
    <property type="component" value="Unassembled WGS sequence"/>
</dbReference>
<proteinExistence type="predicted"/>
<comment type="caution">
    <text evidence="2">The sequence shown here is derived from an EMBL/GenBank/DDBJ whole genome shotgun (WGS) entry which is preliminary data.</text>
</comment>
<sequence>MRYEFGGCSANERSPDDGFNSRYPSINQHRNWRWVDNRSSTTKEITGEAHPSCCLSDYRTDDLIGPPDTQ</sequence>
<evidence type="ECO:0000256" key="1">
    <source>
        <dbReference type="SAM" id="MobiDB-lite"/>
    </source>
</evidence>
<feature type="region of interest" description="Disordered" evidence="1">
    <location>
        <begin position="1"/>
        <end position="22"/>
    </location>
</feature>
<dbReference type="AlphaFoldDB" id="A0AAE1CJE4"/>
<gene>
    <name evidence="2" type="ORF">RRG08_062464</name>
</gene>
<evidence type="ECO:0000313" key="3">
    <source>
        <dbReference type="Proteomes" id="UP001283361"/>
    </source>
</evidence>
<keyword evidence="3" id="KW-1185">Reference proteome</keyword>